<dbReference type="PANTHER" id="PTHR43790:SF3">
    <property type="entry name" value="D-ALLOSE IMPORT ATP-BINDING PROTEIN ALSA-RELATED"/>
    <property type="match status" value="1"/>
</dbReference>
<dbReference type="Gene3D" id="3.40.50.300">
    <property type="entry name" value="P-loop containing nucleotide triphosphate hydrolases"/>
    <property type="match status" value="2"/>
</dbReference>
<keyword evidence="3" id="KW-1003">Cell membrane</keyword>
<dbReference type="InterPro" id="IPR003593">
    <property type="entry name" value="AAA+_ATPase"/>
</dbReference>
<evidence type="ECO:0000256" key="3">
    <source>
        <dbReference type="ARBA" id="ARBA00022475"/>
    </source>
</evidence>
<evidence type="ECO:0000256" key="2">
    <source>
        <dbReference type="ARBA" id="ARBA00022448"/>
    </source>
</evidence>
<keyword evidence="7 11" id="KW-0067">ATP-binding</keyword>
<dbReference type="Pfam" id="PF00005">
    <property type="entry name" value="ABC_tran"/>
    <property type="match status" value="2"/>
</dbReference>
<dbReference type="SMART" id="SM00382">
    <property type="entry name" value="AAA"/>
    <property type="match status" value="2"/>
</dbReference>
<feature type="domain" description="ABC transporter" evidence="10">
    <location>
        <begin position="35"/>
        <end position="271"/>
    </location>
</feature>
<evidence type="ECO:0000313" key="12">
    <source>
        <dbReference type="Proteomes" id="UP000553035"/>
    </source>
</evidence>
<dbReference type="AlphaFoldDB" id="A0A7Z0AWW1"/>
<accession>A0A7Z0AWW1</accession>
<dbReference type="GO" id="GO:0016887">
    <property type="term" value="F:ATP hydrolysis activity"/>
    <property type="evidence" value="ECO:0007669"/>
    <property type="project" value="InterPro"/>
</dbReference>
<reference evidence="11 12" key="1">
    <citation type="submission" date="2020-07" db="EMBL/GenBank/DDBJ databases">
        <title>Exploring microbial biodiversity for novel pathways involved in the catabolism of aromatic compounds derived from lignin.</title>
        <authorList>
            <person name="Elkins J."/>
        </authorList>
    </citation>
    <scope>NUCLEOTIDE SEQUENCE [LARGE SCALE GENOMIC DNA]</scope>
    <source>
        <strain evidence="11 12">VanB</strain>
    </source>
</reference>
<evidence type="ECO:0000256" key="1">
    <source>
        <dbReference type="ARBA" id="ARBA00004202"/>
    </source>
</evidence>
<dbReference type="InterPro" id="IPR027417">
    <property type="entry name" value="P-loop_NTPase"/>
</dbReference>
<evidence type="ECO:0000259" key="10">
    <source>
        <dbReference type="PROSITE" id="PS50893"/>
    </source>
</evidence>
<protein>
    <submittedName>
        <fullName evidence="11">Ribose transport system ATP-binding protein</fullName>
    </submittedName>
</protein>
<gene>
    <name evidence="11" type="ORF">GGI52_004898</name>
</gene>
<proteinExistence type="predicted"/>
<keyword evidence="4" id="KW-0762">Sugar transport</keyword>
<comment type="subcellular location">
    <subcellularLocation>
        <location evidence="1">Cell membrane</location>
        <topology evidence="1">Peripheral membrane protein</topology>
    </subcellularLocation>
</comment>
<keyword evidence="8" id="KW-1278">Translocase</keyword>
<keyword evidence="6" id="KW-0547">Nucleotide-binding</keyword>
<dbReference type="InterPro" id="IPR050107">
    <property type="entry name" value="ABC_carbohydrate_import_ATPase"/>
</dbReference>
<dbReference type="GO" id="GO:0005524">
    <property type="term" value="F:ATP binding"/>
    <property type="evidence" value="ECO:0007669"/>
    <property type="project" value="UniProtKB-KW"/>
</dbReference>
<organism evidence="11 12">
    <name type="scientific">Pseudomonas moraviensis</name>
    <dbReference type="NCBI Taxonomy" id="321662"/>
    <lineage>
        <taxon>Bacteria</taxon>
        <taxon>Pseudomonadati</taxon>
        <taxon>Pseudomonadota</taxon>
        <taxon>Gammaproteobacteria</taxon>
        <taxon>Pseudomonadales</taxon>
        <taxon>Pseudomonadaceae</taxon>
        <taxon>Pseudomonas</taxon>
    </lineage>
</organism>
<sequence>MNRALAPVLKQSSAPEWRQFLWTVNTMNAMHKPAVEMLDISKKFGGISALANASFSARAGEIHALMGENGAGKSTLMKILSGAYVRDTGEVSLNGETVDIRKPGDALNLGISIIYQEFALAPHLSVAENICIDDLGKNKGLVRWAAMRTKARAILDELGFSDIDVSQPVSRLPVAYQQAVEICKALSRNSKVLVFDEPTAVLTSHEAQKLFKILDELRRKGACIVYVSHRMDEIFRLCNRATVLKDGRTVGTLELADITERGLIQMMIGRELSDLFPARQAQIGEVVLTVEHLCAGRQVRDVSFEVRAGEVLGFCGLVGAGRTESMRAIFGADRKSSGTLRLDGREVHNRTPREAIANGIGLLPEDRKQQGVLLEMSIRVNGALRPDSPYSGAMGWIANGRETRGIEALRQQLAVKTHSIEQLAGDLSGGNQQKVALMKWVGAGCRVLILDEPTRGVDVGAKTEIYRVINELAEQGVAIIMVSSEMMEIIGMCDRVLVMREGAIAGELSGERIKEQAMICLAMGVEHHE</sequence>
<dbReference type="CDD" id="cd03215">
    <property type="entry name" value="ABC_Carb_Monos_II"/>
    <property type="match status" value="1"/>
</dbReference>
<dbReference type="CDD" id="cd03216">
    <property type="entry name" value="ABC_Carb_Monos_I"/>
    <property type="match status" value="1"/>
</dbReference>
<evidence type="ECO:0000256" key="5">
    <source>
        <dbReference type="ARBA" id="ARBA00022737"/>
    </source>
</evidence>
<dbReference type="EMBL" id="JACCAT010000001">
    <property type="protein sequence ID" value="NYH11855.1"/>
    <property type="molecule type" value="Genomic_DNA"/>
</dbReference>
<comment type="caution">
    <text evidence="11">The sequence shown here is derived from an EMBL/GenBank/DDBJ whole genome shotgun (WGS) entry which is preliminary data.</text>
</comment>
<keyword evidence="9" id="KW-0472">Membrane</keyword>
<keyword evidence="5" id="KW-0677">Repeat</keyword>
<evidence type="ECO:0000256" key="7">
    <source>
        <dbReference type="ARBA" id="ARBA00022840"/>
    </source>
</evidence>
<feature type="domain" description="ABC transporter" evidence="10">
    <location>
        <begin position="281"/>
        <end position="526"/>
    </location>
</feature>
<dbReference type="PROSITE" id="PS50893">
    <property type="entry name" value="ABC_TRANSPORTER_2"/>
    <property type="match status" value="2"/>
</dbReference>
<evidence type="ECO:0000256" key="8">
    <source>
        <dbReference type="ARBA" id="ARBA00022967"/>
    </source>
</evidence>
<dbReference type="Proteomes" id="UP000553035">
    <property type="component" value="Unassembled WGS sequence"/>
</dbReference>
<evidence type="ECO:0000256" key="4">
    <source>
        <dbReference type="ARBA" id="ARBA00022597"/>
    </source>
</evidence>
<dbReference type="RefSeq" id="WP_257031420.1">
    <property type="nucleotide sequence ID" value="NZ_JACCAT010000001.1"/>
</dbReference>
<evidence type="ECO:0000256" key="6">
    <source>
        <dbReference type="ARBA" id="ARBA00022741"/>
    </source>
</evidence>
<dbReference type="GO" id="GO:0005886">
    <property type="term" value="C:plasma membrane"/>
    <property type="evidence" value="ECO:0007669"/>
    <property type="project" value="UniProtKB-SubCell"/>
</dbReference>
<dbReference type="SUPFAM" id="SSF52540">
    <property type="entry name" value="P-loop containing nucleoside triphosphate hydrolases"/>
    <property type="match status" value="2"/>
</dbReference>
<evidence type="ECO:0000256" key="9">
    <source>
        <dbReference type="ARBA" id="ARBA00023136"/>
    </source>
</evidence>
<evidence type="ECO:0000313" key="11">
    <source>
        <dbReference type="EMBL" id="NYH11855.1"/>
    </source>
</evidence>
<keyword evidence="2" id="KW-0813">Transport</keyword>
<dbReference type="FunFam" id="3.40.50.300:FF:000127">
    <property type="entry name" value="Ribose import ATP-binding protein RbsA"/>
    <property type="match status" value="1"/>
</dbReference>
<dbReference type="PANTHER" id="PTHR43790">
    <property type="entry name" value="CARBOHYDRATE TRANSPORT ATP-BINDING PROTEIN MG119-RELATED"/>
    <property type="match status" value="1"/>
</dbReference>
<name>A0A7Z0AWW1_9PSED</name>
<dbReference type="InterPro" id="IPR003439">
    <property type="entry name" value="ABC_transporter-like_ATP-bd"/>
</dbReference>